<accession>A0A835PKE3</accession>
<gene>
    <name evidence="4" type="ORF">HPP92_024693</name>
</gene>
<evidence type="ECO:0000256" key="1">
    <source>
        <dbReference type="SAM" id="MobiDB-lite"/>
    </source>
</evidence>
<feature type="domain" description="Enhanced disease resistance 4-like N-terminal" evidence="3">
    <location>
        <begin position="9"/>
        <end position="41"/>
    </location>
</feature>
<organism evidence="4 5">
    <name type="scientific">Vanilla planifolia</name>
    <name type="common">Vanilla</name>
    <dbReference type="NCBI Taxonomy" id="51239"/>
    <lineage>
        <taxon>Eukaryota</taxon>
        <taxon>Viridiplantae</taxon>
        <taxon>Streptophyta</taxon>
        <taxon>Embryophyta</taxon>
        <taxon>Tracheophyta</taxon>
        <taxon>Spermatophyta</taxon>
        <taxon>Magnoliopsida</taxon>
        <taxon>Liliopsida</taxon>
        <taxon>Asparagales</taxon>
        <taxon>Orchidaceae</taxon>
        <taxon>Vanilloideae</taxon>
        <taxon>Vanilleae</taxon>
        <taxon>Vanilla</taxon>
    </lineage>
</organism>
<dbReference type="InterPro" id="IPR040244">
    <property type="entry name" value="EDR4-like"/>
</dbReference>
<dbReference type="InterPro" id="IPR021480">
    <property type="entry name" value="Zinc_ribbon_12"/>
</dbReference>
<feature type="compositionally biased region" description="Basic and acidic residues" evidence="1">
    <location>
        <begin position="233"/>
        <end position="264"/>
    </location>
</feature>
<evidence type="ECO:0000259" key="3">
    <source>
        <dbReference type="Pfam" id="PF22910"/>
    </source>
</evidence>
<dbReference type="AlphaFoldDB" id="A0A835PKE3"/>
<comment type="caution">
    <text evidence="4">The sequence shown here is derived from an EMBL/GenBank/DDBJ whole genome shotgun (WGS) entry which is preliminary data.</text>
</comment>
<dbReference type="Proteomes" id="UP000639772">
    <property type="component" value="Unassembled WGS sequence"/>
</dbReference>
<dbReference type="Pfam" id="PF11331">
    <property type="entry name" value="Zn_ribbon_12"/>
    <property type="match status" value="1"/>
</dbReference>
<dbReference type="InterPro" id="IPR055126">
    <property type="entry name" value="EDR4-like_N"/>
</dbReference>
<feature type="region of interest" description="Disordered" evidence="1">
    <location>
        <begin position="500"/>
        <end position="532"/>
    </location>
</feature>
<dbReference type="Pfam" id="PF22910">
    <property type="entry name" value="EDR4-like_1st"/>
    <property type="match status" value="1"/>
</dbReference>
<feature type="domain" description="Probable zinc-ribbon" evidence="2">
    <location>
        <begin position="454"/>
        <end position="496"/>
    </location>
</feature>
<proteinExistence type="predicted"/>
<evidence type="ECO:0000313" key="5">
    <source>
        <dbReference type="Proteomes" id="UP000639772"/>
    </source>
</evidence>
<dbReference type="PANTHER" id="PTHR31105:SF38">
    <property type="entry name" value="PROTEIN ENHANCED DISEASE RESISTANCE 4"/>
    <property type="match status" value="1"/>
</dbReference>
<name>A0A835PKE3_VANPL</name>
<sequence length="600" mass="67160">MMASKIPDFRFVRCPKCLKLLAEVPGIPLYKCGGCGTTLRAKMHSNGGESVDLASAASSSRNISESYSLDHGTETNAKAITAVSDEHGELDRAVKSCSGVEENSKEELFTNKQQTPVVTAYDANTESTQEKEESALLEQQEHRMLKERKPSNVAVTKDLGLGSIKLSDKLEVSPEIVEHESTSDDDMKNGKLIVRSTSSRAYEGNLSSTDEERMHRIPQKYLLLSKRTFRSRRSSDSDDSIREAGDDSTRKIADPKEQLTDRNHSWKHSNGGLQQLVSTGNVNVGNGKETEKPDSSFVSEDFLSVQNWTEPEKEASFVPQTKDTKLFEFRNLKKDDHAKILRKVDELKDELHGFFNKAAHGGEIGGTFKGRVRPKEYRSSSLLPFSNQPISSSCSLCHPERSPCCHNAHCRPCPHNVCCRHSEAAGSPEAGTLSPQQNDKKPPTVKRHCRPISGGAPFVVCYRCYKLLQLPTDFLLSAQRIHRLRCGHCSQVLKYSFRPRPRSVPRSPSEVRHPPSEDEEEKNGGNPVSYSEEYEMSCAKSNSYEAETSLRMEKNRGVVEKEEGDYWRLHRLMGYPSAQQLLFETIKADGGRRTGQSRYV</sequence>
<reference evidence="4 5" key="1">
    <citation type="journal article" date="2020" name="Nat. Food">
        <title>A phased Vanilla planifolia genome enables genetic improvement of flavour and production.</title>
        <authorList>
            <person name="Hasing T."/>
            <person name="Tang H."/>
            <person name="Brym M."/>
            <person name="Khazi F."/>
            <person name="Huang T."/>
            <person name="Chambers A.H."/>
        </authorList>
    </citation>
    <scope>NUCLEOTIDE SEQUENCE [LARGE SCALE GENOMIC DNA]</scope>
    <source>
        <tissue evidence="4">Leaf</tissue>
    </source>
</reference>
<dbReference type="EMBL" id="JADCNM010000014">
    <property type="protein sequence ID" value="KAG0453389.1"/>
    <property type="molecule type" value="Genomic_DNA"/>
</dbReference>
<feature type="region of interest" description="Disordered" evidence="1">
    <location>
        <begin position="426"/>
        <end position="447"/>
    </location>
</feature>
<dbReference type="GO" id="GO:1900150">
    <property type="term" value="P:regulation of defense response to fungus"/>
    <property type="evidence" value="ECO:0007669"/>
    <property type="project" value="InterPro"/>
</dbReference>
<dbReference type="PANTHER" id="PTHR31105">
    <property type="entry name" value="EXTRA-LARGE G-PROTEIN-LIKE"/>
    <property type="match status" value="1"/>
</dbReference>
<evidence type="ECO:0000259" key="2">
    <source>
        <dbReference type="Pfam" id="PF11331"/>
    </source>
</evidence>
<dbReference type="OrthoDB" id="1930285at2759"/>
<feature type="region of interest" description="Disordered" evidence="1">
    <location>
        <begin position="228"/>
        <end position="296"/>
    </location>
</feature>
<feature type="compositionally biased region" description="Polar residues" evidence="1">
    <location>
        <begin position="271"/>
        <end position="284"/>
    </location>
</feature>
<evidence type="ECO:0008006" key="6">
    <source>
        <dbReference type="Google" id="ProtNLM"/>
    </source>
</evidence>
<protein>
    <recommendedName>
        <fullName evidence="6">Zinc-ribbon domain-containing protein</fullName>
    </recommendedName>
</protein>
<evidence type="ECO:0000313" key="4">
    <source>
        <dbReference type="EMBL" id="KAG0453389.1"/>
    </source>
</evidence>